<evidence type="ECO:0000313" key="3">
    <source>
        <dbReference type="Proteomes" id="UP000236736"/>
    </source>
</evidence>
<name>A0A1H5TJE8_9BACT</name>
<dbReference type="Gene3D" id="3.40.50.720">
    <property type="entry name" value="NAD(P)-binding Rossmann-like Domain"/>
    <property type="match status" value="1"/>
</dbReference>
<dbReference type="SUPFAM" id="SSF51735">
    <property type="entry name" value="NAD(P)-binding Rossmann-fold domains"/>
    <property type="match status" value="1"/>
</dbReference>
<feature type="domain" description="CoA-binding" evidence="1">
    <location>
        <begin position="9"/>
        <end position="123"/>
    </location>
</feature>
<dbReference type="EMBL" id="FNVR01000003">
    <property type="protein sequence ID" value="SEF62221.1"/>
    <property type="molecule type" value="Genomic_DNA"/>
</dbReference>
<dbReference type="Proteomes" id="UP000236736">
    <property type="component" value="Unassembled WGS sequence"/>
</dbReference>
<evidence type="ECO:0000313" key="2">
    <source>
        <dbReference type="EMBL" id="SEF62221.1"/>
    </source>
</evidence>
<dbReference type="OrthoDB" id="708726at2"/>
<organism evidence="2 3">
    <name type="scientific">Algoriphagus boritolerans DSM 17298 = JCM 18970</name>
    <dbReference type="NCBI Taxonomy" id="1120964"/>
    <lineage>
        <taxon>Bacteria</taxon>
        <taxon>Pseudomonadati</taxon>
        <taxon>Bacteroidota</taxon>
        <taxon>Cytophagia</taxon>
        <taxon>Cytophagales</taxon>
        <taxon>Cyclobacteriaceae</taxon>
        <taxon>Algoriphagus</taxon>
    </lineage>
</organism>
<accession>A0A1H5TJE8</accession>
<dbReference type="InterPro" id="IPR036291">
    <property type="entry name" value="NAD(P)-bd_dom_sf"/>
</dbReference>
<protein>
    <recommendedName>
        <fullName evidence="1">CoA-binding domain-containing protein</fullName>
    </recommendedName>
</protein>
<proteinExistence type="predicted"/>
<dbReference type="InterPro" id="IPR003781">
    <property type="entry name" value="CoA-bd"/>
</dbReference>
<reference evidence="3" key="1">
    <citation type="submission" date="2016-10" db="EMBL/GenBank/DDBJ databases">
        <authorList>
            <person name="Varghese N."/>
            <person name="Submissions S."/>
        </authorList>
    </citation>
    <scope>NUCLEOTIDE SEQUENCE [LARGE SCALE GENOMIC DNA]</scope>
    <source>
        <strain evidence="3">DSM 17298</strain>
    </source>
</reference>
<evidence type="ECO:0000259" key="1">
    <source>
        <dbReference type="Pfam" id="PF13380"/>
    </source>
</evidence>
<dbReference type="RefSeq" id="WP_103923475.1">
    <property type="nucleotide sequence ID" value="NZ_FNVR01000003.1"/>
</dbReference>
<gene>
    <name evidence="2" type="ORF">SAMN03080598_00759</name>
</gene>
<keyword evidence="3" id="KW-1185">Reference proteome</keyword>
<sequence>MEERKVDPRKTLIVGATSNPSRYAFAAAKMFADRQLDFIPIGIKKGEVFGKPILDLNSKPQLDDIHTITLYIGPSHQAEWMDYLIGLNPKRIIFNPGTENPEFFKKASSEGIEVLPACNLVMLSTGQF</sequence>
<dbReference type="AlphaFoldDB" id="A0A1H5TJE8"/>
<dbReference type="Pfam" id="PF13380">
    <property type="entry name" value="CoA_binding_2"/>
    <property type="match status" value="1"/>
</dbReference>